<evidence type="ECO:0000256" key="1">
    <source>
        <dbReference type="ARBA" id="ARBA00001917"/>
    </source>
</evidence>
<dbReference type="Pfam" id="PF01266">
    <property type="entry name" value="DAO"/>
    <property type="match status" value="1"/>
</dbReference>
<dbReference type="GO" id="GO:0008115">
    <property type="term" value="F:sarcosine oxidase activity"/>
    <property type="evidence" value="ECO:0007669"/>
    <property type="project" value="InterPro"/>
</dbReference>
<dbReference type="GO" id="GO:0046653">
    <property type="term" value="P:tetrahydrofolate metabolic process"/>
    <property type="evidence" value="ECO:0007669"/>
    <property type="project" value="InterPro"/>
</dbReference>
<evidence type="ECO:0000256" key="6">
    <source>
        <dbReference type="ARBA" id="ARBA00022643"/>
    </source>
</evidence>
<gene>
    <name evidence="18" type="ORF">AQZ52_13145</name>
</gene>
<dbReference type="InterPro" id="IPR006278">
    <property type="entry name" value="SoxB"/>
</dbReference>
<proteinExistence type="inferred from homology"/>
<comment type="catalytic activity">
    <reaction evidence="16">
        <text>sarcosine + (6S)-5,6,7,8-tetrahydrofolate + O2 = (6R)-5,10-methylene-5,6,7,8-tetrahydrofolate + glycine + H2O2</text>
        <dbReference type="Rhea" id="RHEA:70455"/>
        <dbReference type="ChEBI" id="CHEBI:15379"/>
        <dbReference type="ChEBI" id="CHEBI:15636"/>
        <dbReference type="ChEBI" id="CHEBI:16240"/>
        <dbReference type="ChEBI" id="CHEBI:57305"/>
        <dbReference type="ChEBI" id="CHEBI:57433"/>
        <dbReference type="ChEBI" id="CHEBI:57453"/>
        <dbReference type="EC" id="1.5.3.24"/>
    </reaction>
</comment>
<dbReference type="OrthoDB" id="9815989at2"/>
<evidence type="ECO:0000256" key="12">
    <source>
        <dbReference type="ARBA" id="ARBA00044150"/>
    </source>
</evidence>
<dbReference type="InterPro" id="IPR001763">
    <property type="entry name" value="Rhodanese-like_dom"/>
</dbReference>
<evidence type="ECO:0000256" key="14">
    <source>
        <dbReference type="ARBA" id="ARBA00044295"/>
    </source>
</evidence>
<keyword evidence="4" id="KW-0963">Cytoplasm</keyword>
<accession>A0A117UTW7</accession>
<dbReference type="InterPro" id="IPR036188">
    <property type="entry name" value="FAD/NAD-bd_sf"/>
</dbReference>
<comment type="catalytic activity">
    <reaction evidence="15">
        <text>sarcosine + O2 + H2O = formaldehyde + glycine + H2O2</text>
        <dbReference type="Rhea" id="RHEA:13313"/>
        <dbReference type="ChEBI" id="CHEBI:15377"/>
        <dbReference type="ChEBI" id="CHEBI:15379"/>
        <dbReference type="ChEBI" id="CHEBI:16240"/>
        <dbReference type="ChEBI" id="CHEBI:16842"/>
        <dbReference type="ChEBI" id="CHEBI:57305"/>
        <dbReference type="ChEBI" id="CHEBI:57433"/>
    </reaction>
</comment>
<dbReference type="AlphaFoldDB" id="A0A117UTW7"/>
<keyword evidence="7" id="KW-0547">Nucleotide-binding</keyword>
<comment type="cofactor">
    <cofactor evidence="2">
        <name>FAD</name>
        <dbReference type="ChEBI" id="CHEBI:57692"/>
    </cofactor>
</comment>
<keyword evidence="19" id="KW-1185">Reference proteome</keyword>
<protein>
    <recommendedName>
        <fullName evidence="12">Sarcosine oxidase subunit beta</fullName>
        <ecNumber evidence="11">1.5.3.24</ecNumber>
    </recommendedName>
    <alternativeName>
        <fullName evidence="13">Sarcosine oxidase (5,10-methylenetetrahydrofolate-forming) subunit beta</fullName>
    </alternativeName>
    <alternativeName>
        <fullName evidence="14">Tetrameric sarcosine oxidase subunit beta</fullName>
    </alternativeName>
</protein>
<comment type="caution">
    <text evidence="18">The sequence shown here is derived from an EMBL/GenBank/DDBJ whole genome shotgun (WGS) entry which is preliminary data.</text>
</comment>
<sequence>MKRFSGFNLIGEAFRSHQGWPEHWPDKAPKASYDAIIVGAGGHGLGAAYYLAKKYGITNVALIEKGWLGGGNTGRNTTIIRSNYLYDESAHLYDHAVKLWDGLSQELNYNIMYSKRGVLMLAHNVHDVQSFKRHIHANRLNGVDNEWLTPEECKAYCPPLDISPRTRHPVLGGALQRRGGTARHDSVAWGYARAASALGVDIIQNCAVTGIRRGADGAIEGVETERGFIASRRVGVSAAGSTSLVMKMAGLDFPLESYPLQALVSEPVKPIFPCVVMSNTVHAYMSQSDKGELVIGAGTDQYTSYSQRGAFHIVEHTLAAICEIFPIFTRMRMLRTWGGIVDVTPDRSPILGKTPVKGLYVNCGWGTGGFKATPGAGDLLAYTMAHDEPHKINAPYNLDRFRNGRLIDEAAAAAVAH</sequence>
<evidence type="ECO:0000256" key="13">
    <source>
        <dbReference type="ARBA" id="ARBA00044216"/>
    </source>
</evidence>
<evidence type="ECO:0000259" key="17">
    <source>
        <dbReference type="PROSITE" id="PS50206"/>
    </source>
</evidence>
<dbReference type="RefSeq" id="WP_067912185.1">
    <property type="nucleotide sequence ID" value="NZ_KQ954245.1"/>
</dbReference>
<name>A0A117UTW7_9SPHN</name>
<evidence type="ECO:0000256" key="10">
    <source>
        <dbReference type="ARBA" id="ARBA00043973"/>
    </source>
</evidence>
<evidence type="ECO:0000256" key="16">
    <source>
        <dbReference type="ARBA" id="ARBA00048917"/>
    </source>
</evidence>
<dbReference type="Gene3D" id="3.30.9.10">
    <property type="entry name" value="D-Amino Acid Oxidase, subunit A, domain 2"/>
    <property type="match status" value="1"/>
</dbReference>
<evidence type="ECO:0000313" key="18">
    <source>
        <dbReference type="EMBL" id="KUR70780.1"/>
    </source>
</evidence>
<keyword evidence="8" id="KW-0274">FAD</keyword>
<evidence type="ECO:0000256" key="3">
    <source>
        <dbReference type="ARBA" id="ARBA00004496"/>
    </source>
</evidence>
<keyword evidence="6" id="KW-0288">FMN</keyword>
<evidence type="ECO:0000256" key="9">
    <source>
        <dbReference type="ARBA" id="ARBA00023002"/>
    </source>
</evidence>
<evidence type="ECO:0000256" key="8">
    <source>
        <dbReference type="ARBA" id="ARBA00022827"/>
    </source>
</evidence>
<dbReference type="Gene3D" id="3.50.50.60">
    <property type="entry name" value="FAD/NAD(P)-binding domain"/>
    <property type="match status" value="1"/>
</dbReference>
<dbReference type="STRING" id="1117702.AQZ52_13145"/>
<dbReference type="NCBIfam" id="TIGR01373">
    <property type="entry name" value="soxB"/>
    <property type="match status" value="1"/>
</dbReference>
<evidence type="ECO:0000256" key="11">
    <source>
        <dbReference type="ARBA" id="ARBA00044044"/>
    </source>
</evidence>
<dbReference type="SUPFAM" id="SSF51905">
    <property type="entry name" value="FAD/NAD(P)-binding domain"/>
    <property type="match status" value="1"/>
</dbReference>
<dbReference type="EMBL" id="LLZS01000008">
    <property type="protein sequence ID" value="KUR70780.1"/>
    <property type="molecule type" value="Genomic_DNA"/>
</dbReference>
<dbReference type="PANTHER" id="PTHR13847">
    <property type="entry name" value="SARCOSINE DEHYDROGENASE-RELATED"/>
    <property type="match status" value="1"/>
</dbReference>
<reference evidence="18 19" key="1">
    <citation type="submission" date="2015-10" db="EMBL/GenBank/DDBJ databases">
        <title>Draft genome sequence of Novosphingobium fuchskuhlense DSM 25065 isolated from a surface water sample of the southwest basin of Lake Grosse Fuchskuhle.</title>
        <authorList>
            <person name="Ruckert C."/>
            <person name="Winkler A."/>
            <person name="Glaeser J."/>
            <person name="Grossart H.-P."/>
            <person name="Kalinowski J."/>
            <person name="Glaeser S."/>
        </authorList>
    </citation>
    <scope>NUCLEOTIDE SEQUENCE [LARGE SCALE GENOMIC DNA]</scope>
    <source>
        <strain evidence="18 19">FNE08-7</strain>
    </source>
</reference>
<evidence type="ECO:0000256" key="4">
    <source>
        <dbReference type="ARBA" id="ARBA00022490"/>
    </source>
</evidence>
<evidence type="ECO:0000256" key="7">
    <source>
        <dbReference type="ARBA" id="ARBA00022741"/>
    </source>
</evidence>
<evidence type="ECO:0000313" key="19">
    <source>
        <dbReference type="Proteomes" id="UP000058012"/>
    </source>
</evidence>
<dbReference type="PANTHER" id="PTHR13847:SF287">
    <property type="entry name" value="FAD-DEPENDENT OXIDOREDUCTASE DOMAIN-CONTAINING PROTEIN 1"/>
    <property type="match status" value="1"/>
</dbReference>
<evidence type="ECO:0000256" key="15">
    <source>
        <dbReference type="ARBA" id="ARBA00047316"/>
    </source>
</evidence>
<comment type="cofactor">
    <cofactor evidence="1">
        <name>FMN</name>
        <dbReference type="ChEBI" id="CHEBI:58210"/>
    </cofactor>
</comment>
<dbReference type="PROSITE" id="PS50206">
    <property type="entry name" value="RHODANESE_3"/>
    <property type="match status" value="1"/>
</dbReference>
<comment type="similarity">
    <text evidence="10">Belongs to the SoxB family.</text>
</comment>
<evidence type="ECO:0000256" key="5">
    <source>
        <dbReference type="ARBA" id="ARBA00022630"/>
    </source>
</evidence>
<dbReference type="SUPFAM" id="SSF54373">
    <property type="entry name" value="FAD-linked reductases, C-terminal domain"/>
    <property type="match status" value="1"/>
</dbReference>
<dbReference type="Proteomes" id="UP000058012">
    <property type="component" value="Unassembled WGS sequence"/>
</dbReference>
<keyword evidence="9" id="KW-0560">Oxidoreductase</keyword>
<dbReference type="GO" id="GO:0000166">
    <property type="term" value="F:nucleotide binding"/>
    <property type="evidence" value="ECO:0007669"/>
    <property type="project" value="UniProtKB-KW"/>
</dbReference>
<feature type="domain" description="Rhodanese" evidence="17">
    <location>
        <begin position="36"/>
        <end position="79"/>
    </location>
</feature>
<organism evidence="18 19">
    <name type="scientific">Novosphingobium fuchskuhlense</name>
    <dbReference type="NCBI Taxonomy" id="1117702"/>
    <lineage>
        <taxon>Bacteria</taxon>
        <taxon>Pseudomonadati</taxon>
        <taxon>Pseudomonadota</taxon>
        <taxon>Alphaproteobacteria</taxon>
        <taxon>Sphingomonadales</taxon>
        <taxon>Sphingomonadaceae</taxon>
        <taxon>Novosphingobium</taxon>
    </lineage>
</organism>
<comment type="subcellular location">
    <subcellularLocation>
        <location evidence="3">Cytoplasm</location>
    </subcellularLocation>
</comment>
<dbReference type="EC" id="1.5.3.24" evidence="11"/>
<dbReference type="InterPro" id="IPR006076">
    <property type="entry name" value="FAD-dep_OxRdtase"/>
</dbReference>
<keyword evidence="5" id="KW-0285">Flavoprotein</keyword>
<dbReference type="GO" id="GO:0005737">
    <property type="term" value="C:cytoplasm"/>
    <property type="evidence" value="ECO:0007669"/>
    <property type="project" value="UniProtKB-SubCell"/>
</dbReference>
<evidence type="ECO:0000256" key="2">
    <source>
        <dbReference type="ARBA" id="ARBA00001974"/>
    </source>
</evidence>